<dbReference type="EMBL" id="GGEC01069852">
    <property type="protein sequence ID" value="MBX50336.1"/>
    <property type="molecule type" value="Transcribed_RNA"/>
</dbReference>
<accession>A0A2P2P6F4</accession>
<proteinExistence type="predicted"/>
<evidence type="ECO:0000313" key="1">
    <source>
        <dbReference type="EMBL" id="MBX50336.1"/>
    </source>
</evidence>
<reference evidence="1" key="1">
    <citation type="submission" date="2018-02" db="EMBL/GenBank/DDBJ databases">
        <title>Rhizophora mucronata_Transcriptome.</title>
        <authorList>
            <person name="Meera S.P."/>
            <person name="Sreeshan A."/>
            <person name="Augustine A."/>
        </authorList>
    </citation>
    <scope>NUCLEOTIDE SEQUENCE</scope>
    <source>
        <tissue evidence="1">Leaf</tissue>
    </source>
</reference>
<organism evidence="1">
    <name type="scientific">Rhizophora mucronata</name>
    <name type="common">Asiatic mangrove</name>
    <dbReference type="NCBI Taxonomy" id="61149"/>
    <lineage>
        <taxon>Eukaryota</taxon>
        <taxon>Viridiplantae</taxon>
        <taxon>Streptophyta</taxon>
        <taxon>Embryophyta</taxon>
        <taxon>Tracheophyta</taxon>
        <taxon>Spermatophyta</taxon>
        <taxon>Magnoliopsida</taxon>
        <taxon>eudicotyledons</taxon>
        <taxon>Gunneridae</taxon>
        <taxon>Pentapetalae</taxon>
        <taxon>rosids</taxon>
        <taxon>fabids</taxon>
        <taxon>Malpighiales</taxon>
        <taxon>Rhizophoraceae</taxon>
        <taxon>Rhizophora</taxon>
    </lineage>
</organism>
<protein>
    <submittedName>
        <fullName evidence="1">Uncharacterized protein</fullName>
    </submittedName>
</protein>
<dbReference type="AlphaFoldDB" id="A0A2P2P6F4"/>
<sequence length="44" mass="4934">MGGKNCPTYPISIPISHTKANQQPNYFLYIFTTIGYCIPIEIGQ</sequence>
<name>A0A2P2P6F4_RHIMU</name>